<dbReference type="GO" id="GO:0015344">
    <property type="term" value="F:siderophore uptake transmembrane transporter activity"/>
    <property type="evidence" value="ECO:0007669"/>
    <property type="project" value="TreeGrafter"/>
</dbReference>
<name>A0A5B8LEC6_9SPHN</name>
<evidence type="ECO:0000256" key="7">
    <source>
        <dbReference type="ARBA" id="ARBA00023237"/>
    </source>
</evidence>
<evidence type="ECO:0000259" key="9">
    <source>
        <dbReference type="Pfam" id="PF07715"/>
    </source>
</evidence>
<evidence type="ECO:0000256" key="2">
    <source>
        <dbReference type="ARBA" id="ARBA00022448"/>
    </source>
</evidence>
<evidence type="ECO:0000256" key="6">
    <source>
        <dbReference type="ARBA" id="ARBA00023136"/>
    </source>
</evidence>
<accession>A0A5B8LEC6</accession>
<dbReference type="Proteomes" id="UP000315673">
    <property type="component" value="Chromosome"/>
</dbReference>
<dbReference type="InterPro" id="IPR036942">
    <property type="entry name" value="Beta-barrel_TonB_sf"/>
</dbReference>
<keyword evidence="4" id="KW-0812">Transmembrane</keyword>
<feature type="signal peptide" evidence="8">
    <location>
        <begin position="1"/>
        <end position="20"/>
    </location>
</feature>
<dbReference type="InterPro" id="IPR012910">
    <property type="entry name" value="Plug_dom"/>
</dbReference>
<reference evidence="10 11" key="1">
    <citation type="submission" date="2019-07" db="EMBL/GenBank/DDBJ databases">
        <title>Full genome sequence of Sphingomonas sp. 4R-6-7(HKS19).</title>
        <authorList>
            <person name="Im W.-T."/>
        </authorList>
    </citation>
    <scope>NUCLEOTIDE SEQUENCE [LARGE SCALE GENOMIC DNA]</scope>
    <source>
        <strain evidence="10 11">HKS19</strain>
    </source>
</reference>
<evidence type="ECO:0000313" key="11">
    <source>
        <dbReference type="Proteomes" id="UP000315673"/>
    </source>
</evidence>
<protein>
    <submittedName>
        <fullName evidence="10">TonB-dependent receptor</fullName>
    </submittedName>
</protein>
<keyword evidence="5 8" id="KW-0732">Signal</keyword>
<dbReference type="GO" id="GO:0044718">
    <property type="term" value="P:siderophore transmembrane transport"/>
    <property type="evidence" value="ECO:0007669"/>
    <property type="project" value="TreeGrafter"/>
</dbReference>
<keyword evidence="11" id="KW-1185">Reference proteome</keyword>
<dbReference type="Gene3D" id="2.40.170.20">
    <property type="entry name" value="TonB-dependent receptor, beta-barrel domain"/>
    <property type="match status" value="1"/>
</dbReference>
<dbReference type="OrthoDB" id="7622322at2"/>
<evidence type="ECO:0000313" key="10">
    <source>
        <dbReference type="EMBL" id="QDZ06296.1"/>
    </source>
</evidence>
<dbReference type="RefSeq" id="WP_146569380.1">
    <property type="nucleotide sequence ID" value="NZ_CP042306.1"/>
</dbReference>
<keyword evidence="6" id="KW-0472">Membrane</keyword>
<organism evidence="10 11">
    <name type="scientific">Sphingomonas panacisoli</name>
    <dbReference type="NCBI Taxonomy" id="1813879"/>
    <lineage>
        <taxon>Bacteria</taxon>
        <taxon>Pseudomonadati</taxon>
        <taxon>Pseudomonadota</taxon>
        <taxon>Alphaproteobacteria</taxon>
        <taxon>Sphingomonadales</taxon>
        <taxon>Sphingomonadaceae</taxon>
        <taxon>Sphingomonas</taxon>
    </lineage>
</organism>
<gene>
    <name evidence="10" type="ORF">FPZ24_01420</name>
</gene>
<dbReference type="Pfam" id="PF07715">
    <property type="entry name" value="Plug"/>
    <property type="match status" value="1"/>
</dbReference>
<comment type="subcellular location">
    <subcellularLocation>
        <location evidence="1">Cell outer membrane</location>
        <topology evidence="1">Multi-pass membrane protein</topology>
    </subcellularLocation>
</comment>
<keyword evidence="7" id="KW-0998">Cell outer membrane</keyword>
<evidence type="ECO:0000256" key="5">
    <source>
        <dbReference type="ARBA" id="ARBA00022729"/>
    </source>
</evidence>
<evidence type="ECO:0000256" key="8">
    <source>
        <dbReference type="SAM" id="SignalP"/>
    </source>
</evidence>
<dbReference type="PANTHER" id="PTHR30069">
    <property type="entry name" value="TONB-DEPENDENT OUTER MEMBRANE RECEPTOR"/>
    <property type="match status" value="1"/>
</dbReference>
<dbReference type="InterPro" id="IPR037066">
    <property type="entry name" value="Plug_dom_sf"/>
</dbReference>
<keyword evidence="10" id="KW-0675">Receptor</keyword>
<dbReference type="Gene3D" id="2.170.130.10">
    <property type="entry name" value="TonB-dependent receptor, plug domain"/>
    <property type="match status" value="1"/>
</dbReference>
<dbReference type="GO" id="GO:0009279">
    <property type="term" value="C:cell outer membrane"/>
    <property type="evidence" value="ECO:0007669"/>
    <property type="project" value="UniProtKB-SubCell"/>
</dbReference>
<dbReference type="InterPro" id="IPR039426">
    <property type="entry name" value="TonB-dep_rcpt-like"/>
</dbReference>
<evidence type="ECO:0000256" key="3">
    <source>
        <dbReference type="ARBA" id="ARBA00022452"/>
    </source>
</evidence>
<proteinExistence type="predicted"/>
<sequence length="704" mass="77149">MSRRVVFGLRTALLAGVALASPSLASAQATPTTSSDPAVAPAPQPVSDASAKRVYLPADFARFAPQTAYDMLTQVPGFTIKIADVLERGLGQASENVLINGERIANKSGGAVDELKKVPAANVQRIELVDAASLGIAGLAGQVANVIVTASGGKGQFEWTPDFRAHFARLNPFSGSVSYSGKIDWLDYTLSAEDQTGRGGFGGPVVITDSLGALTERRYQIFHAEDEVVTFKAKFAFRGPGSAKGNLTLSGTPYWGRQYNGDTRDRVDGDDRSRIIRNRVNGFLYDVSGDYDFRLGPGRLKLIGVRHLDHEPLFQKQITTFDSGAPATGTLFGRISYIGETVGRAEYSWKTGKNAWQLSFERAYNSLDQRGSLASLSTAGVFEPIPFPGGSGKVEETRYEGTATFSRPLGPKLDLQVVLGAESSTLTRVDGNLAPRKFFRPKGSISLGWRPSAGWDASLKLRRRVGQISFYDFLSQPNLNQDRQNAGNPDLVPPQSWELEGEIGRELGPWGKTRLRAYAHRITDIIDIVPIGASDEGVGNLPQATRYGIVSTSTLQFDPIGWRGAKLDATIGTERTRVRDPLTGVERSISGNHDAWIDFAFRQDVPRSRFAWGAEASYDHFNKSYYPTQVQRAWEGPWWISSFVERKGLAGMTVRLTVLNLLNARHRLDRFAYTGFRTTSPLSFREQHNQLIGPIFALSVRGNF</sequence>
<feature type="chain" id="PRO_5022805836" evidence="8">
    <location>
        <begin position="21"/>
        <end position="704"/>
    </location>
</feature>
<feature type="domain" description="TonB-dependent receptor plug" evidence="9">
    <location>
        <begin position="54"/>
        <end position="133"/>
    </location>
</feature>
<dbReference type="AlphaFoldDB" id="A0A5B8LEC6"/>
<dbReference type="KEGG" id="spai:FPZ24_01420"/>
<keyword evidence="3" id="KW-1134">Transmembrane beta strand</keyword>
<dbReference type="SUPFAM" id="SSF56935">
    <property type="entry name" value="Porins"/>
    <property type="match status" value="1"/>
</dbReference>
<keyword evidence="2" id="KW-0813">Transport</keyword>
<evidence type="ECO:0000256" key="4">
    <source>
        <dbReference type="ARBA" id="ARBA00022692"/>
    </source>
</evidence>
<dbReference type="EMBL" id="CP042306">
    <property type="protein sequence ID" value="QDZ06296.1"/>
    <property type="molecule type" value="Genomic_DNA"/>
</dbReference>
<evidence type="ECO:0000256" key="1">
    <source>
        <dbReference type="ARBA" id="ARBA00004571"/>
    </source>
</evidence>
<dbReference type="PANTHER" id="PTHR30069:SF29">
    <property type="entry name" value="HEMOGLOBIN AND HEMOGLOBIN-HAPTOGLOBIN-BINDING PROTEIN 1-RELATED"/>
    <property type="match status" value="1"/>
</dbReference>